<dbReference type="Gene3D" id="3.30.70.1400">
    <property type="entry name" value="Aminomethyltransferase beta-barrel domains"/>
    <property type="match status" value="1"/>
</dbReference>
<dbReference type="InterPro" id="IPR045179">
    <property type="entry name" value="YgfZ/GcvT"/>
</dbReference>
<feature type="domain" description="GCVT N-terminal" evidence="1">
    <location>
        <begin position="64"/>
        <end position="178"/>
    </location>
</feature>
<dbReference type="PANTHER" id="PTHR22602">
    <property type="entry name" value="TRANSFERASE CAF17, MITOCHONDRIAL-RELATED"/>
    <property type="match status" value="1"/>
</dbReference>
<dbReference type="SUPFAM" id="SSF101790">
    <property type="entry name" value="Aminomethyltransferase beta-barrel domain"/>
    <property type="match status" value="1"/>
</dbReference>
<protein>
    <submittedName>
        <fullName evidence="2">Folate-binding protein YgfZ</fullName>
    </submittedName>
</protein>
<dbReference type="PANTHER" id="PTHR22602:SF0">
    <property type="entry name" value="TRANSFERASE CAF17, MITOCHONDRIAL-RELATED"/>
    <property type="match status" value="1"/>
</dbReference>
<dbReference type="InterPro" id="IPR017703">
    <property type="entry name" value="YgfZ/GCV_T_CS"/>
</dbReference>
<dbReference type="Gene3D" id="3.30.70.1630">
    <property type="match status" value="1"/>
</dbReference>
<keyword evidence="3" id="KW-1185">Reference proteome</keyword>
<dbReference type="SUPFAM" id="SSF103025">
    <property type="entry name" value="Folate-binding domain"/>
    <property type="match status" value="1"/>
</dbReference>
<dbReference type="EMBL" id="BAABFL010000065">
    <property type="protein sequence ID" value="GAA4648363.1"/>
    <property type="molecule type" value="Genomic_DNA"/>
</dbReference>
<evidence type="ECO:0000259" key="1">
    <source>
        <dbReference type="Pfam" id="PF01571"/>
    </source>
</evidence>
<evidence type="ECO:0000313" key="3">
    <source>
        <dbReference type="Proteomes" id="UP001500604"/>
    </source>
</evidence>
<dbReference type="InterPro" id="IPR006222">
    <property type="entry name" value="GCVT_N"/>
</dbReference>
<dbReference type="Pfam" id="PF01571">
    <property type="entry name" value="GCV_T"/>
    <property type="match status" value="1"/>
</dbReference>
<sequence>MLSNAKMLYDEPSPIDDSRYTMSDNNWKNRLEALGGRFSGNTFLGLDADHAEESAERSGFMTVLSHETITSVSGPDAVRFLQGQVTCDVNQLAPEHSSLGACCTPKGRMIANFRVLNHDSRLLLTMPASDSNRQHDALKTHLSKYIVFYKAEIGDASDEWLRIGIFGDTCEKTLSKHFSLPEPNHGECGDGYCLLQLPGIKPRYELWLQPDAVDTWWPRLTGLFQVQPTSAWQHEDIRNGIAWVIPETREAYIPQHFNWQILEGVSFKKGCYTGQEIVARMQYLGKLKSRLYRLTGTLEELPAPGTKILTSSGKSAGEIVSAISPVNTELLAVLRSDAISDTLTTELSANAPFSVEPLPYNVDA</sequence>
<reference evidence="3" key="1">
    <citation type="journal article" date="2019" name="Int. J. Syst. Evol. Microbiol.">
        <title>The Global Catalogue of Microorganisms (GCM) 10K type strain sequencing project: providing services to taxonomists for standard genome sequencing and annotation.</title>
        <authorList>
            <consortium name="The Broad Institute Genomics Platform"/>
            <consortium name="The Broad Institute Genome Sequencing Center for Infectious Disease"/>
            <person name="Wu L."/>
            <person name="Ma J."/>
        </authorList>
    </citation>
    <scope>NUCLEOTIDE SEQUENCE [LARGE SCALE GENOMIC DNA]</scope>
    <source>
        <strain evidence="3">JCM 17805</strain>
    </source>
</reference>
<comment type="caution">
    <text evidence="2">The sequence shown here is derived from an EMBL/GenBank/DDBJ whole genome shotgun (WGS) entry which is preliminary data.</text>
</comment>
<dbReference type="NCBIfam" id="TIGR03317">
    <property type="entry name" value="ygfZ_signature"/>
    <property type="match status" value="1"/>
</dbReference>
<name>A0ABP8UWS2_9GAMM</name>
<evidence type="ECO:0000313" key="2">
    <source>
        <dbReference type="EMBL" id="GAA4648363.1"/>
    </source>
</evidence>
<proteinExistence type="predicted"/>
<gene>
    <name evidence="2" type="ORF">GCM10023116_06300</name>
</gene>
<dbReference type="RefSeq" id="WP_345193940.1">
    <property type="nucleotide sequence ID" value="NZ_BAABFL010000065.1"/>
</dbReference>
<dbReference type="Gene3D" id="2.40.30.160">
    <property type="match status" value="1"/>
</dbReference>
<accession>A0ABP8UWS2</accession>
<dbReference type="InterPro" id="IPR029043">
    <property type="entry name" value="GcvT/YgfZ_C"/>
</dbReference>
<organism evidence="2 3">
    <name type="scientific">Kistimonas scapharcae</name>
    <dbReference type="NCBI Taxonomy" id="1036133"/>
    <lineage>
        <taxon>Bacteria</taxon>
        <taxon>Pseudomonadati</taxon>
        <taxon>Pseudomonadota</taxon>
        <taxon>Gammaproteobacteria</taxon>
        <taxon>Oceanospirillales</taxon>
        <taxon>Endozoicomonadaceae</taxon>
        <taxon>Kistimonas</taxon>
    </lineage>
</organism>
<dbReference type="Proteomes" id="UP001500604">
    <property type="component" value="Unassembled WGS sequence"/>
</dbReference>